<dbReference type="PANTHER" id="PTHR43791">
    <property type="entry name" value="PERMEASE-RELATED"/>
    <property type="match status" value="1"/>
</dbReference>
<keyword evidence="10" id="KW-1185">Reference proteome</keyword>
<evidence type="ECO:0000256" key="5">
    <source>
        <dbReference type="ARBA" id="ARBA00023136"/>
    </source>
</evidence>
<feature type="transmembrane region" description="Helical" evidence="7">
    <location>
        <begin position="47"/>
        <end position="68"/>
    </location>
</feature>
<evidence type="ECO:0000259" key="8">
    <source>
        <dbReference type="PROSITE" id="PS50850"/>
    </source>
</evidence>
<evidence type="ECO:0000256" key="4">
    <source>
        <dbReference type="ARBA" id="ARBA00022989"/>
    </source>
</evidence>
<dbReference type="InterPro" id="IPR036259">
    <property type="entry name" value="MFS_trans_sf"/>
</dbReference>
<dbReference type="SUPFAM" id="SSF103473">
    <property type="entry name" value="MFS general substrate transporter"/>
    <property type="match status" value="1"/>
</dbReference>
<dbReference type="Gene3D" id="1.20.1250.20">
    <property type="entry name" value="MFS general substrate transporter like domains"/>
    <property type="match status" value="1"/>
</dbReference>
<evidence type="ECO:0000256" key="2">
    <source>
        <dbReference type="ARBA" id="ARBA00022448"/>
    </source>
</evidence>
<comment type="similarity">
    <text evidence="6">Belongs to the major facilitator superfamily. Allantoate permease family.</text>
</comment>
<protein>
    <recommendedName>
        <fullName evidence="8">Major facilitator superfamily (MFS) profile domain-containing protein</fullName>
    </recommendedName>
</protein>
<feature type="transmembrane region" description="Helical" evidence="7">
    <location>
        <begin position="95"/>
        <end position="114"/>
    </location>
</feature>
<comment type="subcellular location">
    <subcellularLocation>
        <location evidence="1">Membrane</location>
        <topology evidence="1">Multi-pass membrane protein</topology>
    </subcellularLocation>
</comment>
<keyword evidence="2" id="KW-0813">Transport</keyword>
<dbReference type="Pfam" id="PF07690">
    <property type="entry name" value="MFS_1"/>
    <property type="match status" value="1"/>
</dbReference>
<accession>A0AAJ0CSE5</accession>
<evidence type="ECO:0000256" key="3">
    <source>
        <dbReference type="ARBA" id="ARBA00022692"/>
    </source>
</evidence>
<dbReference type="InterPro" id="IPR011701">
    <property type="entry name" value="MFS"/>
</dbReference>
<evidence type="ECO:0000313" key="10">
    <source>
        <dbReference type="Proteomes" id="UP001251528"/>
    </source>
</evidence>
<proteinExistence type="inferred from homology"/>
<dbReference type="GO" id="GO:0022857">
    <property type="term" value="F:transmembrane transporter activity"/>
    <property type="evidence" value="ECO:0007669"/>
    <property type="project" value="InterPro"/>
</dbReference>
<sequence>MLPPNPAQGESLYSGLVAKGDSTKGKIDSRRWYHWHKPGSTKEEKWLVSKLDIFILLYTCLTFFVKYLDQTNVTNAYLAGMREDLHLYGDQLNWLTTYFNIGIIVGAPISTSLLTVIQPRFWLPFCTSCWSFFVLFMYKAQNIETLYGLRFCCGLFEACAYPGSLYIIGSWYRTTEISRRTGIFLFSSTLGAMCSGYIQSGLLDMNHALGIANWRWLFILDFAISLPVALFGFFCCPSEPRGPKIWWMTEREREMSIERMVTDGRDANGKWDWSCIKRILKSWELYAFVTAWGLVEITCGVNAQRWMGLWLKSANYSKYEVQTLPTVMGVIRYRDTGTAGDVSSERRP</sequence>
<feature type="domain" description="Major facilitator superfamily (MFS) profile" evidence="8">
    <location>
        <begin position="55"/>
        <end position="348"/>
    </location>
</feature>
<feature type="transmembrane region" description="Helical" evidence="7">
    <location>
        <begin position="214"/>
        <end position="236"/>
    </location>
</feature>
<keyword evidence="4 7" id="KW-1133">Transmembrane helix</keyword>
<feature type="transmembrane region" description="Helical" evidence="7">
    <location>
        <begin position="181"/>
        <end position="202"/>
    </location>
</feature>
<evidence type="ECO:0000313" key="9">
    <source>
        <dbReference type="EMBL" id="KAK2603420.1"/>
    </source>
</evidence>
<dbReference type="Proteomes" id="UP001251528">
    <property type="component" value="Unassembled WGS sequence"/>
</dbReference>
<dbReference type="PROSITE" id="PS50850">
    <property type="entry name" value="MFS"/>
    <property type="match status" value="1"/>
</dbReference>
<dbReference type="PANTHER" id="PTHR43791:SF39">
    <property type="entry name" value="TRANSPORTER LIZ1_SEO1, PUTATIVE (AFU_ORTHOLOGUE AFUA_3G00980)-RELATED"/>
    <property type="match status" value="1"/>
</dbReference>
<evidence type="ECO:0000256" key="6">
    <source>
        <dbReference type="ARBA" id="ARBA00037968"/>
    </source>
</evidence>
<dbReference type="FunFam" id="1.20.1250.20:FF:000065">
    <property type="entry name" value="Putative MFS pantothenate transporter"/>
    <property type="match status" value="1"/>
</dbReference>
<organism evidence="9 10">
    <name type="scientific">Conoideocrella luteorostrata</name>
    <dbReference type="NCBI Taxonomy" id="1105319"/>
    <lineage>
        <taxon>Eukaryota</taxon>
        <taxon>Fungi</taxon>
        <taxon>Dikarya</taxon>
        <taxon>Ascomycota</taxon>
        <taxon>Pezizomycotina</taxon>
        <taxon>Sordariomycetes</taxon>
        <taxon>Hypocreomycetidae</taxon>
        <taxon>Hypocreales</taxon>
        <taxon>Clavicipitaceae</taxon>
        <taxon>Conoideocrella</taxon>
    </lineage>
</organism>
<comment type="caution">
    <text evidence="9">The sequence shown here is derived from an EMBL/GenBank/DDBJ whole genome shotgun (WGS) entry which is preliminary data.</text>
</comment>
<keyword evidence="5 7" id="KW-0472">Membrane</keyword>
<dbReference type="GO" id="GO:0016020">
    <property type="term" value="C:membrane"/>
    <property type="evidence" value="ECO:0007669"/>
    <property type="project" value="UniProtKB-SubCell"/>
</dbReference>
<gene>
    <name evidence="9" type="ORF">QQS21_004370</name>
</gene>
<evidence type="ECO:0000256" key="1">
    <source>
        <dbReference type="ARBA" id="ARBA00004141"/>
    </source>
</evidence>
<reference evidence="9" key="1">
    <citation type="submission" date="2023-06" db="EMBL/GenBank/DDBJ databases">
        <title>Conoideocrella luteorostrata (Hypocreales: Clavicipitaceae), a potential biocontrol fungus for elongate hemlock scale in United States Christmas tree production areas.</title>
        <authorList>
            <person name="Barrett H."/>
            <person name="Lovett B."/>
            <person name="Macias A.M."/>
            <person name="Stajich J.E."/>
            <person name="Kasson M.T."/>
        </authorList>
    </citation>
    <scope>NUCLEOTIDE SEQUENCE</scope>
    <source>
        <strain evidence="9">ARSEF 14590</strain>
    </source>
</reference>
<dbReference type="EMBL" id="JASWJB010000064">
    <property type="protein sequence ID" value="KAK2603420.1"/>
    <property type="molecule type" value="Genomic_DNA"/>
</dbReference>
<evidence type="ECO:0000256" key="7">
    <source>
        <dbReference type="SAM" id="Phobius"/>
    </source>
</evidence>
<feature type="transmembrane region" description="Helical" evidence="7">
    <location>
        <begin position="147"/>
        <end position="169"/>
    </location>
</feature>
<name>A0AAJ0CSE5_9HYPO</name>
<keyword evidence="3 7" id="KW-0812">Transmembrane</keyword>
<dbReference type="AlphaFoldDB" id="A0AAJ0CSE5"/>
<feature type="transmembrane region" description="Helical" evidence="7">
    <location>
        <begin position="121"/>
        <end position="141"/>
    </location>
</feature>
<dbReference type="InterPro" id="IPR020846">
    <property type="entry name" value="MFS_dom"/>
</dbReference>